<dbReference type="STRING" id="1594731.WEOB_174"/>
<dbReference type="InterPro" id="IPR013833">
    <property type="entry name" value="Cyt_c_oxidase_su3_a-hlx"/>
</dbReference>
<evidence type="ECO:0000256" key="3">
    <source>
        <dbReference type="ARBA" id="ARBA00011700"/>
    </source>
</evidence>
<dbReference type="FunFam" id="1.20.120.80:FF:000001">
    <property type="entry name" value="Cytochrome (Ubi)quinol oxidase subunit III"/>
    <property type="match status" value="1"/>
</dbReference>
<feature type="transmembrane region" description="Helical" evidence="19">
    <location>
        <begin position="188"/>
        <end position="207"/>
    </location>
</feature>
<keyword evidence="9 19" id="KW-1133">Transmembrane helix</keyword>
<dbReference type="InterPro" id="IPR000298">
    <property type="entry name" value="Cyt_c_oxidase-like_su3"/>
</dbReference>
<gene>
    <name evidence="21" type="primary">cyoC</name>
    <name evidence="21" type="ORF">WEOB_174</name>
</gene>
<keyword evidence="8" id="KW-0249">Electron transport</keyword>
<evidence type="ECO:0000256" key="19">
    <source>
        <dbReference type="SAM" id="Phobius"/>
    </source>
</evidence>
<evidence type="ECO:0000256" key="12">
    <source>
        <dbReference type="ARBA" id="ARBA00025694"/>
    </source>
</evidence>
<evidence type="ECO:0000256" key="14">
    <source>
        <dbReference type="ARBA" id="ARBA00031884"/>
    </source>
</evidence>
<dbReference type="NCBIfam" id="TIGR02842">
    <property type="entry name" value="CyoC"/>
    <property type="match status" value="1"/>
</dbReference>
<dbReference type="PANTHER" id="PTHR11403">
    <property type="entry name" value="CYTOCHROME C OXIDASE SUBUNIT III"/>
    <property type="match status" value="1"/>
</dbReference>
<comment type="subcellular location">
    <subcellularLocation>
        <location evidence="1 18">Cell membrane</location>
        <topology evidence="1 18">Multi-pass membrane protein</topology>
    </subcellularLocation>
</comment>
<dbReference type="KEGG" id="wca:WEOB_174"/>
<dbReference type="InterPro" id="IPR014206">
    <property type="entry name" value="Cyt_c_ubiqinol_oxidase_su3"/>
</dbReference>
<evidence type="ECO:0000313" key="22">
    <source>
        <dbReference type="Proteomes" id="UP000242753"/>
    </source>
</evidence>
<evidence type="ECO:0000256" key="15">
    <source>
        <dbReference type="ARBA" id="ARBA00032189"/>
    </source>
</evidence>
<feature type="domain" description="Heme-copper oxidase subunit III family profile" evidence="20">
    <location>
        <begin position="28"/>
        <end position="208"/>
    </location>
</feature>
<comment type="similarity">
    <text evidence="2 18">Belongs to the cytochrome c oxidase subunit 3 family.</text>
</comment>
<dbReference type="InterPro" id="IPR024791">
    <property type="entry name" value="Cyt_c/ubiquinol_Oxase_su3"/>
</dbReference>
<proteinExistence type="inferred from homology"/>
<dbReference type="RefSeq" id="WP_281264021.1">
    <property type="nucleotide sequence ID" value="NZ_LN774881.1"/>
</dbReference>
<evidence type="ECO:0000256" key="13">
    <source>
        <dbReference type="ARBA" id="ARBA00030072"/>
    </source>
</evidence>
<dbReference type="PROSITE" id="PS50253">
    <property type="entry name" value="COX3"/>
    <property type="match status" value="1"/>
</dbReference>
<evidence type="ECO:0000256" key="1">
    <source>
        <dbReference type="ARBA" id="ARBA00004651"/>
    </source>
</evidence>
<dbReference type="EMBL" id="LN774881">
    <property type="protein sequence ID" value="CEN32127.1"/>
    <property type="molecule type" value="Genomic_DNA"/>
</dbReference>
<feature type="transmembrane region" description="Helical" evidence="19">
    <location>
        <begin position="104"/>
        <end position="121"/>
    </location>
</feature>
<comment type="subunit">
    <text evidence="3">Heterooctamer of two A chains, two B chains, two C chains and two D chains.</text>
</comment>
<evidence type="ECO:0000256" key="7">
    <source>
        <dbReference type="ARBA" id="ARBA00022692"/>
    </source>
</evidence>
<dbReference type="Proteomes" id="UP000242753">
    <property type="component" value="Chromosome I"/>
</dbReference>
<evidence type="ECO:0000256" key="18">
    <source>
        <dbReference type="RuleBase" id="RU003376"/>
    </source>
</evidence>
<accession>A0A0H5BWN8</accession>
<comment type="function">
    <text evidence="12">Cytochrome bo(3) ubiquinol terminal oxidase is the component of the aerobic respiratory chain of E.coli that predominates when cells are grown at high aeration. Has proton pump activity across the membrane in addition to electron transfer, pumping 2 protons/electron.</text>
</comment>
<name>A0A0H5BWN8_9ENTR</name>
<dbReference type="SUPFAM" id="SSF81452">
    <property type="entry name" value="Cytochrome c oxidase subunit III-like"/>
    <property type="match status" value="1"/>
</dbReference>
<keyword evidence="22" id="KW-1185">Reference proteome</keyword>
<dbReference type="GO" id="GO:0019646">
    <property type="term" value="P:aerobic electron transport chain"/>
    <property type="evidence" value="ECO:0007669"/>
    <property type="project" value="InterPro"/>
</dbReference>
<feature type="transmembrane region" description="Helical" evidence="19">
    <location>
        <begin position="70"/>
        <end position="92"/>
    </location>
</feature>
<evidence type="ECO:0000259" key="20">
    <source>
        <dbReference type="PROSITE" id="PS50253"/>
    </source>
</evidence>
<evidence type="ECO:0000256" key="8">
    <source>
        <dbReference type="ARBA" id="ARBA00022982"/>
    </source>
</evidence>
<organism evidence="21 22">
    <name type="scientific">Candidatus Westeberhardia cardiocondylae</name>
    <dbReference type="NCBI Taxonomy" id="1594731"/>
    <lineage>
        <taxon>Bacteria</taxon>
        <taxon>Pseudomonadati</taxon>
        <taxon>Pseudomonadota</taxon>
        <taxon>Gammaproteobacteria</taxon>
        <taxon>Enterobacterales</taxon>
        <taxon>Enterobacteriaceae</taxon>
        <taxon>ant endosymbionts</taxon>
        <taxon>Candidatus Westeberhardia</taxon>
    </lineage>
</organism>
<sequence>MSNNKIFKKNLSITHNTNHHNLKNIKIFGFWIYLMSDCLIFATLCSVYILLKNNISNGPTIDNIYKLPYIFIETILLLCSSITYSIALKYIFPITIKNKNKKKINIWLILTAILGFNFVYMETQEFYDLIIQGYGPNKSAFLSSFFTLLGTHNLHIISGIIWIIIMITQIHYYGFTTNNQIRLQCLGLFWHFLDIIWLIIITIVYLLK</sequence>
<reference evidence="22" key="1">
    <citation type="submission" date="2015-01" db="EMBL/GenBank/DDBJ databases">
        <authorList>
            <person name="Manzano-Marin A."/>
            <person name="Manzano-Marin A."/>
        </authorList>
    </citation>
    <scope>NUCLEOTIDE SEQUENCE [LARGE SCALE GENOMIC DNA]</scope>
    <source>
        <strain evidence="22">obscurior</strain>
    </source>
</reference>
<keyword evidence="7 18" id="KW-0812">Transmembrane</keyword>
<evidence type="ECO:0000256" key="5">
    <source>
        <dbReference type="ARBA" id="ARBA00022448"/>
    </source>
</evidence>
<dbReference type="GO" id="GO:0009486">
    <property type="term" value="F:cytochrome bo3 ubiquinol oxidase activity"/>
    <property type="evidence" value="ECO:0007669"/>
    <property type="project" value="InterPro"/>
</dbReference>
<keyword evidence="6" id="KW-1003">Cell membrane</keyword>
<evidence type="ECO:0000256" key="4">
    <source>
        <dbReference type="ARBA" id="ARBA00014687"/>
    </source>
</evidence>
<evidence type="ECO:0000256" key="11">
    <source>
        <dbReference type="ARBA" id="ARBA00023136"/>
    </source>
</evidence>
<evidence type="ECO:0000256" key="6">
    <source>
        <dbReference type="ARBA" id="ARBA00022475"/>
    </source>
</evidence>
<evidence type="ECO:0000313" key="21">
    <source>
        <dbReference type="EMBL" id="CEN32127.1"/>
    </source>
</evidence>
<evidence type="ECO:0000256" key="17">
    <source>
        <dbReference type="ARBA" id="ARBA00077247"/>
    </source>
</evidence>
<evidence type="ECO:0000256" key="16">
    <source>
        <dbReference type="ARBA" id="ARBA00032717"/>
    </source>
</evidence>
<dbReference type="PANTHER" id="PTHR11403:SF2">
    <property type="entry name" value="CYTOCHROME BO(3) UBIQUINOL OXIDASE SUBUNIT 3"/>
    <property type="match status" value="1"/>
</dbReference>
<feature type="transmembrane region" description="Helical" evidence="19">
    <location>
        <begin position="30"/>
        <end position="50"/>
    </location>
</feature>
<feature type="transmembrane region" description="Helical" evidence="19">
    <location>
        <begin position="141"/>
        <end position="167"/>
    </location>
</feature>
<keyword evidence="11 19" id="KW-0472">Membrane</keyword>
<dbReference type="GO" id="GO:0004129">
    <property type="term" value="F:cytochrome-c oxidase activity"/>
    <property type="evidence" value="ECO:0007669"/>
    <property type="project" value="InterPro"/>
</dbReference>
<dbReference type="Gene3D" id="1.20.120.80">
    <property type="entry name" value="Cytochrome c oxidase, subunit III, four-helix bundle"/>
    <property type="match status" value="1"/>
</dbReference>
<dbReference type="GO" id="GO:0005886">
    <property type="term" value="C:plasma membrane"/>
    <property type="evidence" value="ECO:0007669"/>
    <property type="project" value="UniProtKB-SubCell"/>
</dbReference>
<protein>
    <recommendedName>
        <fullName evidence="4">Cytochrome bo(3) ubiquinol oxidase subunit 3</fullName>
    </recommendedName>
    <alternativeName>
        <fullName evidence="15">Cytochrome o ubiquinol oxidase subunit 3</fullName>
    </alternativeName>
    <alternativeName>
        <fullName evidence="13">Oxidase bo(3) subunit 3</fullName>
    </alternativeName>
    <alternativeName>
        <fullName evidence="17">Ubiquinol oxidase chain C</fullName>
    </alternativeName>
    <alternativeName>
        <fullName evidence="16">Ubiquinol oxidase polypeptide III</fullName>
    </alternativeName>
    <alternativeName>
        <fullName evidence="14">Ubiquinol oxidase subunit 3</fullName>
    </alternativeName>
</protein>
<evidence type="ECO:0000256" key="9">
    <source>
        <dbReference type="ARBA" id="ARBA00022989"/>
    </source>
</evidence>
<evidence type="ECO:0000256" key="2">
    <source>
        <dbReference type="ARBA" id="ARBA00010581"/>
    </source>
</evidence>
<evidence type="ECO:0000256" key="10">
    <source>
        <dbReference type="ARBA" id="ARBA00023002"/>
    </source>
</evidence>
<dbReference type="InterPro" id="IPR035973">
    <property type="entry name" value="Cyt_c_oxidase_su3-like_sf"/>
</dbReference>
<keyword evidence="5" id="KW-0813">Transport</keyword>
<dbReference type="AlphaFoldDB" id="A0A0H5BWN8"/>
<dbReference type="Pfam" id="PF00510">
    <property type="entry name" value="COX3"/>
    <property type="match status" value="1"/>
</dbReference>
<keyword evidence="10" id="KW-0560">Oxidoreductase</keyword>
<dbReference type="PATRIC" id="fig|1594731.3.peg.163"/>